<evidence type="ECO:0000256" key="2">
    <source>
        <dbReference type="ARBA" id="ARBA00022980"/>
    </source>
</evidence>
<name>A0A1A6FX24_NEOLE</name>
<dbReference type="GO" id="GO:0006412">
    <property type="term" value="P:translation"/>
    <property type="evidence" value="ECO:0007669"/>
    <property type="project" value="InterPro"/>
</dbReference>
<feature type="compositionally biased region" description="Basic residues" evidence="6">
    <location>
        <begin position="48"/>
        <end position="59"/>
    </location>
</feature>
<dbReference type="GO" id="GO:0005840">
    <property type="term" value="C:ribosome"/>
    <property type="evidence" value="ECO:0007669"/>
    <property type="project" value="UniProtKB-KW"/>
</dbReference>
<evidence type="ECO:0000313" key="8">
    <source>
        <dbReference type="Proteomes" id="UP000092124"/>
    </source>
</evidence>
<sequence length="153" mass="17427">MELNRSFLAAGCHTLIEVGDELHTFYEKHMATEAAADALGGERKGWLRPKRASRIQKSSHSKEDDICQHGLTKPLKSVRSSGPKHPRLSVSLLHVSCNRNLDALLWRSNVLRKTEEAAEYAKLLAKRMKETKGKRQEQVARRQCSKPLDTIWR</sequence>
<accession>A0A1A6FX24</accession>
<dbReference type="InterPro" id="IPR001377">
    <property type="entry name" value="Ribosomal_eS6"/>
</dbReference>
<dbReference type="AlphaFoldDB" id="A0A1A6FX24"/>
<dbReference type="STRING" id="56216.A0A1A6FX24"/>
<dbReference type="GO" id="GO:1990904">
    <property type="term" value="C:ribonucleoprotein complex"/>
    <property type="evidence" value="ECO:0007669"/>
    <property type="project" value="UniProtKB-KW"/>
</dbReference>
<comment type="similarity">
    <text evidence="1">Belongs to the eukaryotic ribosomal protein eS6 family.</text>
</comment>
<evidence type="ECO:0000256" key="6">
    <source>
        <dbReference type="SAM" id="MobiDB-lite"/>
    </source>
</evidence>
<evidence type="ECO:0000256" key="5">
    <source>
        <dbReference type="ARBA" id="ARBA00035403"/>
    </source>
</evidence>
<keyword evidence="3" id="KW-0687">Ribonucleoprotein</keyword>
<keyword evidence="8" id="KW-1185">Reference proteome</keyword>
<dbReference type="PANTHER" id="PTHR11502">
    <property type="entry name" value="40S RIBOSOMAL PROTEIN S6"/>
    <property type="match status" value="1"/>
</dbReference>
<feature type="non-terminal residue" evidence="7">
    <location>
        <position position="153"/>
    </location>
</feature>
<evidence type="ECO:0000256" key="4">
    <source>
        <dbReference type="ARBA" id="ARBA00035278"/>
    </source>
</evidence>
<keyword evidence="2" id="KW-0689">Ribosomal protein</keyword>
<reference evidence="7 8" key="1">
    <citation type="submission" date="2016-06" db="EMBL/GenBank/DDBJ databases">
        <title>The Draft Genome Sequence and Annotation of the Desert Woodrat Neotoma lepida.</title>
        <authorList>
            <person name="Campbell M."/>
            <person name="Oakeson K.F."/>
            <person name="Yandell M."/>
            <person name="Halpert J.R."/>
            <person name="Dearing D."/>
        </authorList>
    </citation>
    <scope>NUCLEOTIDE SEQUENCE [LARGE SCALE GENOMIC DNA]</scope>
    <source>
        <strain evidence="7">417</strain>
        <tissue evidence="7">Liver</tissue>
    </source>
</reference>
<feature type="region of interest" description="Disordered" evidence="6">
    <location>
        <begin position="48"/>
        <end position="84"/>
    </location>
</feature>
<feature type="region of interest" description="Disordered" evidence="6">
    <location>
        <begin position="134"/>
        <end position="153"/>
    </location>
</feature>
<dbReference type="EMBL" id="LZPO01116604">
    <property type="protein sequence ID" value="OBS58458.1"/>
    <property type="molecule type" value="Genomic_DNA"/>
</dbReference>
<evidence type="ECO:0000313" key="7">
    <source>
        <dbReference type="EMBL" id="OBS58458.1"/>
    </source>
</evidence>
<dbReference type="Gene3D" id="1.20.5.2650">
    <property type="match status" value="1"/>
</dbReference>
<proteinExistence type="inferred from homology"/>
<protein>
    <recommendedName>
        <fullName evidence="4">Small ribosomal subunit protein eS6</fullName>
    </recommendedName>
    <alternativeName>
        <fullName evidence="5">40S ribosomal protein S6</fullName>
    </alternativeName>
</protein>
<dbReference type="SMART" id="SM01405">
    <property type="entry name" value="Ribosomal_S6e"/>
    <property type="match status" value="1"/>
</dbReference>
<comment type="caution">
    <text evidence="7">The sequence shown here is derived from an EMBL/GenBank/DDBJ whole genome shotgun (WGS) entry which is preliminary data.</text>
</comment>
<evidence type="ECO:0000256" key="1">
    <source>
        <dbReference type="ARBA" id="ARBA00009312"/>
    </source>
</evidence>
<dbReference type="GO" id="GO:0003735">
    <property type="term" value="F:structural constituent of ribosome"/>
    <property type="evidence" value="ECO:0007669"/>
    <property type="project" value="InterPro"/>
</dbReference>
<organism evidence="7 8">
    <name type="scientific">Neotoma lepida</name>
    <name type="common">Desert woodrat</name>
    <dbReference type="NCBI Taxonomy" id="56216"/>
    <lineage>
        <taxon>Eukaryota</taxon>
        <taxon>Metazoa</taxon>
        <taxon>Chordata</taxon>
        <taxon>Craniata</taxon>
        <taxon>Vertebrata</taxon>
        <taxon>Euteleostomi</taxon>
        <taxon>Mammalia</taxon>
        <taxon>Eutheria</taxon>
        <taxon>Euarchontoglires</taxon>
        <taxon>Glires</taxon>
        <taxon>Rodentia</taxon>
        <taxon>Myomorpha</taxon>
        <taxon>Muroidea</taxon>
        <taxon>Cricetidae</taxon>
        <taxon>Neotominae</taxon>
        <taxon>Neotoma</taxon>
    </lineage>
</organism>
<evidence type="ECO:0000256" key="3">
    <source>
        <dbReference type="ARBA" id="ARBA00023274"/>
    </source>
</evidence>
<dbReference type="Proteomes" id="UP000092124">
    <property type="component" value="Unassembled WGS sequence"/>
</dbReference>
<gene>
    <name evidence="7" type="ORF">A6R68_10423</name>
</gene>